<protein>
    <submittedName>
        <fullName evidence="2">Uncharacterized protein</fullName>
    </submittedName>
</protein>
<dbReference type="OrthoDB" id="4226417at2759"/>
<evidence type="ECO:0000313" key="2">
    <source>
        <dbReference type="EMBL" id="EXM15870.1"/>
    </source>
</evidence>
<feature type="region of interest" description="Disordered" evidence="1">
    <location>
        <begin position="25"/>
        <end position="57"/>
    </location>
</feature>
<proteinExistence type="predicted"/>
<organism evidence="2">
    <name type="scientific">Fusarium oxysporum f. sp. vasinfectum 25433</name>
    <dbReference type="NCBI Taxonomy" id="1089449"/>
    <lineage>
        <taxon>Eukaryota</taxon>
        <taxon>Fungi</taxon>
        <taxon>Dikarya</taxon>
        <taxon>Ascomycota</taxon>
        <taxon>Pezizomycotina</taxon>
        <taxon>Sordariomycetes</taxon>
        <taxon>Hypocreomycetidae</taxon>
        <taxon>Hypocreales</taxon>
        <taxon>Nectriaceae</taxon>
        <taxon>Fusarium</taxon>
        <taxon>Fusarium oxysporum species complex</taxon>
    </lineage>
</organism>
<accession>X0M5E5</accession>
<dbReference type="AlphaFoldDB" id="X0M5E5"/>
<evidence type="ECO:0000256" key="1">
    <source>
        <dbReference type="SAM" id="MobiDB-lite"/>
    </source>
</evidence>
<reference evidence="2" key="2">
    <citation type="submission" date="2012-05" db="EMBL/GenBank/DDBJ databases">
        <title>The Genome Annotation of Fusarium oxysporum Cotton.</title>
        <authorList>
            <consortium name="The Broad Institute Genomics Platform"/>
            <person name="Ma L.-J."/>
            <person name="Corby-Kistler H."/>
            <person name="Broz K."/>
            <person name="Gale L.R."/>
            <person name="Jonkers W."/>
            <person name="O'Donnell K."/>
            <person name="Ploetz R."/>
            <person name="Steinberg C."/>
            <person name="Schwartz D.C."/>
            <person name="VanEtten H."/>
            <person name="Zhou S."/>
            <person name="Young S.K."/>
            <person name="Zeng Q."/>
            <person name="Gargeya S."/>
            <person name="Fitzgerald M."/>
            <person name="Abouelleil A."/>
            <person name="Alvarado L."/>
            <person name="Chapman S.B."/>
            <person name="Gainer-Dewar J."/>
            <person name="Goldberg J."/>
            <person name="Griggs A."/>
            <person name="Gujja S."/>
            <person name="Hansen M."/>
            <person name="Howarth C."/>
            <person name="Imamovic A."/>
            <person name="Ireland A."/>
            <person name="Larimer J."/>
            <person name="McCowan C."/>
            <person name="Murphy C."/>
            <person name="Pearson M."/>
            <person name="Poon T.W."/>
            <person name="Priest M."/>
            <person name="Roberts A."/>
            <person name="Saif S."/>
            <person name="Shea T."/>
            <person name="Sykes S."/>
            <person name="Wortman J."/>
            <person name="Nusbaum C."/>
            <person name="Birren B."/>
        </authorList>
    </citation>
    <scope>NUCLEOTIDE SEQUENCE</scope>
    <source>
        <strain evidence="2">25433</strain>
    </source>
</reference>
<dbReference type="EMBL" id="JH658010">
    <property type="protein sequence ID" value="EXM15870.1"/>
    <property type="molecule type" value="Genomic_DNA"/>
</dbReference>
<gene>
    <name evidence="2" type="ORF">FOTG_15825</name>
</gene>
<sequence>MSKLDRFTLFIDDVEANLIQLRNGSRKELPEEVPENRGKRSRAGQTEQPPAKRFPVKRSDSNTLIPVVFRSPWKHYMKRYTVRHWCLFVVGTCNNRDKQPFIIRGLSGSMNKERIQRIRNLCDYNIVQSVEIYSDPDDGYFLVSQMMETSLLHVRRAPVYPSEPKLVPLPACLKSRRPYPRGG</sequence>
<dbReference type="HOGENOM" id="CLU_081669_0_0_1"/>
<reference evidence="2" key="1">
    <citation type="submission" date="2011-11" db="EMBL/GenBank/DDBJ databases">
        <title>The Genome Sequence of Fusarium oxysporum Cotton.</title>
        <authorList>
            <consortium name="The Broad Institute Genome Sequencing Platform"/>
            <person name="Ma L.-J."/>
            <person name="Gale L.R."/>
            <person name="Schwartz D.C."/>
            <person name="Zhou S."/>
            <person name="Corby-Kistler H."/>
            <person name="Young S.K."/>
            <person name="Zeng Q."/>
            <person name="Gargeya S."/>
            <person name="Fitzgerald M."/>
            <person name="Haas B."/>
            <person name="Abouelleil A."/>
            <person name="Alvarado L."/>
            <person name="Arachchi H.M."/>
            <person name="Berlin A."/>
            <person name="Brown A."/>
            <person name="Chapman S.B."/>
            <person name="Chen Z."/>
            <person name="Dunbar C."/>
            <person name="Freedman E."/>
            <person name="Gearin G."/>
            <person name="Goldberg J."/>
            <person name="Griggs A."/>
            <person name="Gujja S."/>
            <person name="Heiman D."/>
            <person name="Howarth C."/>
            <person name="Larson L."/>
            <person name="Lui A."/>
            <person name="MacDonald P.J.P."/>
            <person name="Montmayeur A."/>
            <person name="Murphy C."/>
            <person name="Neiman D."/>
            <person name="Pearson M."/>
            <person name="Priest M."/>
            <person name="Roberts A."/>
            <person name="Saif S."/>
            <person name="Shea T."/>
            <person name="Shenoy N."/>
            <person name="Sisk P."/>
            <person name="Stolte C."/>
            <person name="Sykes S."/>
            <person name="Wortman J."/>
            <person name="Nusbaum C."/>
            <person name="Birren B."/>
        </authorList>
    </citation>
    <scope>NUCLEOTIDE SEQUENCE [LARGE SCALE GENOMIC DNA]</scope>
    <source>
        <strain evidence="2">25433</strain>
    </source>
</reference>
<dbReference type="Proteomes" id="UP000030701">
    <property type="component" value="Unassembled WGS sequence"/>
</dbReference>
<name>X0M5E5_FUSOX</name>
<feature type="compositionally biased region" description="Basic and acidic residues" evidence="1">
    <location>
        <begin position="25"/>
        <end position="38"/>
    </location>
</feature>